<evidence type="ECO:0000313" key="1">
    <source>
        <dbReference type="EMBL" id="CAJ0580355.1"/>
    </source>
</evidence>
<protein>
    <submittedName>
        <fullName evidence="1">Uncharacterized protein</fullName>
    </submittedName>
</protein>
<reference evidence="1" key="1">
    <citation type="submission" date="2023-06" db="EMBL/GenBank/DDBJ databases">
        <authorList>
            <person name="Delattre M."/>
        </authorList>
    </citation>
    <scope>NUCLEOTIDE SEQUENCE</scope>
    <source>
        <strain evidence="1">AF72</strain>
    </source>
</reference>
<gene>
    <name evidence="1" type="ORF">MSPICULIGERA_LOCUS18553</name>
</gene>
<name>A0AA36GCG9_9BILA</name>
<evidence type="ECO:0000313" key="2">
    <source>
        <dbReference type="Proteomes" id="UP001177023"/>
    </source>
</evidence>
<keyword evidence="2" id="KW-1185">Reference proteome</keyword>
<organism evidence="1 2">
    <name type="scientific">Mesorhabditis spiculigera</name>
    <dbReference type="NCBI Taxonomy" id="96644"/>
    <lineage>
        <taxon>Eukaryota</taxon>
        <taxon>Metazoa</taxon>
        <taxon>Ecdysozoa</taxon>
        <taxon>Nematoda</taxon>
        <taxon>Chromadorea</taxon>
        <taxon>Rhabditida</taxon>
        <taxon>Rhabditina</taxon>
        <taxon>Rhabditomorpha</taxon>
        <taxon>Rhabditoidea</taxon>
        <taxon>Rhabditidae</taxon>
        <taxon>Mesorhabditinae</taxon>
        <taxon>Mesorhabditis</taxon>
    </lineage>
</organism>
<comment type="caution">
    <text evidence="1">The sequence shown here is derived from an EMBL/GenBank/DDBJ whole genome shotgun (WGS) entry which is preliminary data.</text>
</comment>
<dbReference type="Proteomes" id="UP001177023">
    <property type="component" value="Unassembled WGS sequence"/>
</dbReference>
<dbReference type="EMBL" id="CATQJA010002659">
    <property type="protein sequence ID" value="CAJ0580355.1"/>
    <property type="molecule type" value="Genomic_DNA"/>
</dbReference>
<feature type="non-terminal residue" evidence="1">
    <location>
        <position position="220"/>
    </location>
</feature>
<sequence length="220" mass="24686">MNKRKETRFSWLPVLLANITYHLCLTKFVDVYGDLAQELGQQVIFNLEQPGNCAKTITSAFFAQPEGFRVQAYLDGAAIDILQNFTTATTFSMATGALRIEITNIQDGTPPKPWHQLFTVYGDEYRIVANTRDIPNYGVNMMIAAGPAKKYIFYQPSAEIDLASVAIQLKLDGDCPANVWQGLTRNEQTHFYGYRCRPGMRGESLPYPDTGSDLWTVPDV</sequence>
<dbReference type="AlphaFoldDB" id="A0AA36GCG9"/>
<accession>A0AA36GCG9</accession>
<proteinExistence type="predicted"/>